<dbReference type="EMBL" id="JAKKPZ010000824">
    <property type="protein sequence ID" value="KAI1692102.1"/>
    <property type="molecule type" value="Genomic_DNA"/>
</dbReference>
<comment type="caution">
    <text evidence="1">The sequence shown here is derived from an EMBL/GenBank/DDBJ whole genome shotgun (WGS) entry which is preliminary data.</text>
</comment>
<name>A0AAD4MJM9_9BILA</name>
<dbReference type="Proteomes" id="UP001201812">
    <property type="component" value="Unassembled WGS sequence"/>
</dbReference>
<dbReference type="AlphaFoldDB" id="A0AAD4MJM9"/>
<proteinExistence type="predicted"/>
<gene>
    <name evidence="1" type="ORF">DdX_21435</name>
</gene>
<sequence length="238" mass="27848">MIVFPFGTWLDIFAMLSRGKLDLFRMTNRTFADMIESGAKSLPLYPPSYLEIYGPNCNDGEDCIYSTSEYPSFWKPIDNDSGMTPQIIEEYIYPSPKFKVMQEWDIENPDHHLFEGQRIPQTFLDDYAGWDMNTVYSSNGKRDLINRSKEQYFARNCQKPQRGKNSTRIWLEILPYFEPYPWWGNSINAKEGFIEALSKFSSKRESPATISCCFPAARIRFPRWKENNDCTQLGNSRK</sequence>
<evidence type="ECO:0000313" key="2">
    <source>
        <dbReference type="Proteomes" id="UP001201812"/>
    </source>
</evidence>
<evidence type="ECO:0000313" key="1">
    <source>
        <dbReference type="EMBL" id="KAI1692102.1"/>
    </source>
</evidence>
<protein>
    <submittedName>
        <fullName evidence="1">Uncharacterized protein</fullName>
    </submittedName>
</protein>
<accession>A0AAD4MJM9</accession>
<keyword evidence="2" id="KW-1185">Reference proteome</keyword>
<reference evidence="1" key="1">
    <citation type="submission" date="2022-01" db="EMBL/GenBank/DDBJ databases">
        <title>Genome Sequence Resource for Two Populations of Ditylenchus destructor, the Migratory Endoparasitic Phytonematode.</title>
        <authorList>
            <person name="Zhang H."/>
            <person name="Lin R."/>
            <person name="Xie B."/>
        </authorList>
    </citation>
    <scope>NUCLEOTIDE SEQUENCE</scope>
    <source>
        <strain evidence="1">BazhouSP</strain>
    </source>
</reference>
<organism evidence="1 2">
    <name type="scientific">Ditylenchus destructor</name>
    <dbReference type="NCBI Taxonomy" id="166010"/>
    <lineage>
        <taxon>Eukaryota</taxon>
        <taxon>Metazoa</taxon>
        <taxon>Ecdysozoa</taxon>
        <taxon>Nematoda</taxon>
        <taxon>Chromadorea</taxon>
        <taxon>Rhabditida</taxon>
        <taxon>Tylenchina</taxon>
        <taxon>Tylenchomorpha</taxon>
        <taxon>Sphaerularioidea</taxon>
        <taxon>Anguinidae</taxon>
        <taxon>Anguininae</taxon>
        <taxon>Ditylenchus</taxon>
    </lineage>
</organism>